<dbReference type="Proteomes" id="UP000683000">
    <property type="component" value="Unassembled WGS sequence"/>
</dbReference>
<keyword evidence="2" id="KW-1185">Reference proteome</keyword>
<comment type="caution">
    <text evidence="1">The sequence shown here is derived from an EMBL/GenBank/DDBJ whole genome shotgun (WGS) entry which is preliminary data.</text>
</comment>
<organism evidence="1 2">
    <name type="scientific">Boletus reticuloceps</name>
    <dbReference type="NCBI Taxonomy" id="495285"/>
    <lineage>
        <taxon>Eukaryota</taxon>
        <taxon>Fungi</taxon>
        <taxon>Dikarya</taxon>
        <taxon>Basidiomycota</taxon>
        <taxon>Agaricomycotina</taxon>
        <taxon>Agaricomycetes</taxon>
        <taxon>Agaricomycetidae</taxon>
        <taxon>Boletales</taxon>
        <taxon>Boletineae</taxon>
        <taxon>Boletaceae</taxon>
        <taxon>Boletoideae</taxon>
        <taxon>Boletus</taxon>
    </lineage>
</organism>
<gene>
    <name evidence="1" type="ORF">JVT61DRAFT_10755</name>
</gene>
<accession>A0A8I2YFQ3</accession>
<dbReference type="AlphaFoldDB" id="A0A8I2YFQ3"/>
<dbReference type="EMBL" id="JAGFBS010000041">
    <property type="protein sequence ID" value="KAG6371032.1"/>
    <property type="molecule type" value="Genomic_DNA"/>
</dbReference>
<sequence>MCPPAPTESFTGSSDLVFNYDPSPRHHLLSGSHVARIQKQCLYLTPELPRSSTPIPPFNTVTSDPRTAFDEFPLVLKISIFR</sequence>
<proteinExistence type="predicted"/>
<protein>
    <submittedName>
        <fullName evidence="1">Uncharacterized protein</fullName>
    </submittedName>
</protein>
<evidence type="ECO:0000313" key="1">
    <source>
        <dbReference type="EMBL" id="KAG6371032.1"/>
    </source>
</evidence>
<dbReference type="OrthoDB" id="5839090at2759"/>
<name>A0A8I2YFQ3_9AGAM</name>
<reference evidence="1" key="1">
    <citation type="submission" date="2021-03" db="EMBL/GenBank/DDBJ databases">
        <title>Evolutionary innovations through gain and loss of genes in the ectomycorrhizal Boletales.</title>
        <authorList>
            <person name="Wu G."/>
            <person name="Miyauchi S."/>
            <person name="Morin E."/>
            <person name="Yang Z.-L."/>
            <person name="Xu J."/>
            <person name="Martin F.M."/>
        </authorList>
    </citation>
    <scope>NUCLEOTIDE SEQUENCE</scope>
    <source>
        <strain evidence="1">BR01</strain>
    </source>
</reference>
<evidence type="ECO:0000313" key="2">
    <source>
        <dbReference type="Proteomes" id="UP000683000"/>
    </source>
</evidence>